<comment type="caution">
    <text evidence="4">The sequence shown here is derived from an EMBL/GenBank/DDBJ whole genome shotgun (WGS) entry which is preliminary data.</text>
</comment>
<dbReference type="InterPro" id="IPR036908">
    <property type="entry name" value="RlpA-like_sf"/>
</dbReference>
<dbReference type="AlphaFoldDB" id="R8CII2"/>
<dbReference type="EMBL" id="AHDZ01000070">
    <property type="protein sequence ID" value="EOO11397.1"/>
    <property type="molecule type" value="Genomic_DNA"/>
</dbReference>
<feature type="region of interest" description="Disordered" evidence="2">
    <location>
        <begin position="127"/>
        <end position="169"/>
    </location>
</feature>
<dbReference type="GO" id="GO:0004553">
    <property type="term" value="F:hydrolase activity, hydrolyzing O-glycosyl compounds"/>
    <property type="evidence" value="ECO:0007669"/>
    <property type="project" value="InterPro"/>
</dbReference>
<dbReference type="CDD" id="cd14667">
    <property type="entry name" value="3D_containing_proteins"/>
    <property type="match status" value="1"/>
</dbReference>
<dbReference type="InterPro" id="IPR051933">
    <property type="entry name" value="Resuscitation_pf_RpfB"/>
</dbReference>
<evidence type="ECO:0000313" key="5">
    <source>
        <dbReference type="Proteomes" id="UP000014003"/>
    </source>
</evidence>
<dbReference type="RefSeq" id="WP_016094893.1">
    <property type="nucleotide sequence ID" value="NZ_KB976126.1"/>
</dbReference>
<dbReference type="InterPro" id="IPR059180">
    <property type="entry name" value="3D_YorM"/>
</dbReference>
<dbReference type="GO" id="GO:0009254">
    <property type="term" value="P:peptidoglycan turnover"/>
    <property type="evidence" value="ECO:0007669"/>
    <property type="project" value="InterPro"/>
</dbReference>
<evidence type="ECO:0000256" key="1">
    <source>
        <dbReference type="ARBA" id="ARBA00022729"/>
    </source>
</evidence>
<feature type="compositionally biased region" description="Basic and acidic residues" evidence="2">
    <location>
        <begin position="130"/>
        <end position="148"/>
    </location>
</feature>
<dbReference type="Proteomes" id="UP000014003">
    <property type="component" value="Unassembled WGS sequence"/>
</dbReference>
<dbReference type="Gene3D" id="2.40.40.10">
    <property type="entry name" value="RlpA-like domain"/>
    <property type="match status" value="1"/>
</dbReference>
<dbReference type="SUPFAM" id="SSF50685">
    <property type="entry name" value="Barwin-like endoglucanases"/>
    <property type="match status" value="1"/>
</dbReference>
<gene>
    <name evidence="4" type="ORF">IGA_05660</name>
</gene>
<dbReference type="PANTHER" id="PTHR39160">
    <property type="entry name" value="CELL WALL-BINDING PROTEIN YOCH"/>
    <property type="match status" value="1"/>
</dbReference>
<evidence type="ECO:0000259" key="3">
    <source>
        <dbReference type="Pfam" id="PF06725"/>
    </source>
</evidence>
<feature type="domain" description="3D" evidence="3">
    <location>
        <begin position="213"/>
        <end position="271"/>
    </location>
</feature>
<evidence type="ECO:0000313" key="4">
    <source>
        <dbReference type="EMBL" id="EOO11397.1"/>
    </source>
</evidence>
<reference evidence="4 5" key="1">
    <citation type="submission" date="2012-12" db="EMBL/GenBank/DDBJ databases">
        <title>The Genome Sequence of Bacillus cereus HuA3-9.</title>
        <authorList>
            <consortium name="The Broad Institute Genome Sequencing Platform"/>
            <consortium name="The Broad Institute Genome Sequencing Center for Infectious Disease"/>
            <person name="Feldgarden M."/>
            <person name="Van der Auwera G.A."/>
            <person name="Mahillon J."/>
            <person name="Duprez V."/>
            <person name="Timmery S."/>
            <person name="Mattelet C."/>
            <person name="Dierick K."/>
            <person name="Sun M."/>
            <person name="Yu Z."/>
            <person name="Zhu L."/>
            <person name="Hu X."/>
            <person name="Shank E.B."/>
            <person name="Swiecicka I."/>
            <person name="Hansen B.M."/>
            <person name="Andrup L."/>
            <person name="Walker B."/>
            <person name="Young S.K."/>
            <person name="Zeng Q."/>
            <person name="Gargeya S."/>
            <person name="Fitzgerald M."/>
            <person name="Haas B."/>
            <person name="Abouelleil A."/>
            <person name="Alvarado L."/>
            <person name="Arachchi H.M."/>
            <person name="Berlin A.M."/>
            <person name="Chapman S.B."/>
            <person name="Dewar J."/>
            <person name="Goldberg J."/>
            <person name="Griggs A."/>
            <person name="Gujja S."/>
            <person name="Hansen M."/>
            <person name="Howarth C."/>
            <person name="Imamovic A."/>
            <person name="Larimer J."/>
            <person name="McCowan C."/>
            <person name="Murphy C."/>
            <person name="Neiman D."/>
            <person name="Pearson M."/>
            <person name="Priest M."/>
            <person name="Roberts A."/>
            <person name="Saif S."/>
            <person name="Shea T."/>
            <person name="Sisk P."/>
            <person name="Sykes S."/>
            <person name="Wortman J."/>
            <person name="Nusbaum C."/>
            <person name="Birren B."/>
        </authorList>
    </citation>
    <scope>NUCLEOTIDE SEQUENCE [LARGE SCALE GENOMIC DNA]</scope>
    <source>
        <strain evidence="4 5">HuA3-9</strain>
    </source>
</reference>
<dbReference type="PANTHER" id="PTHR39160:SF6">
    <property type="entry name" value="CELL WALL-BINDING PROTEIN YOCH"/>
    <property type="match status" value="1"/>
</dbReference>
<proteinExistence type="predicted"/>
<dbReference type="PATRIC" id="fig|1053205.3.peg.5717"/>
<name>R8CII2_BACCE</name>
<dbReference type="Gene3D" id="1.20.5.340">
    <property type="match status" value="1"/>
</dbReference>
<keyword evidence="1" id="KW-0732">Signal</keyword>
<accession>R8CII2</accession>
<dbReference type="Pfam" id="PF06725">
    <property type="entry name" value="3D"/>
    <property type="match status" value="1"/>
</dbReference>
<dbReference type="InterPro" id="IPR010611">
    <property type="entry name" value="3D_dom"/>
</dbReference>
<protein>
    <recommendedName>
        <fullName evidence="3">3D domain-containing protein</fullName>
    </recommendedName>
</protein>
<evidence type="ECO:0000256" key="2">
    <source>
        <dbReference type="SAM" id="MobiDB-lite"/>
    </source>
</evidence>
<organism evidence="4 5">
    <name type="scientific">Bacillus cereus HuA3-9</name>
    <dbReference type="NCBI Taxonomy" id="1053205"/>
    <lineage>
        <taxon>Bacteria</taxon>
        <taxon>Bacillati</taxon>
        <taxon>Bacillota</taxon>
        <taxon>Bacilli</taxon>
        <taxon>Bacillales</taxon>
        <taxon>Bacillaceae</taxon>
        <taxon>Bacillus</taxon>
        <taxon>Bacillus cereus group</taxon>
    </lineage>
</organism>
<sequence length="273" mass="30249">MPTFSKKKLFIILTTLLAVVVIGTASKLSYDYYNSTQQQIQSYQEKLTEGDSKIQKIEGELSSSKEKVEGLEKEKTDLDNMKNDLEQQKSNLEEEIKQRDAKISELESDKQKLQEKVSSLEKVSYTPIQKKSEEKPKEVKKEEAKKEPAQTPVMQSAPTPQKEESESSGSWMNFVITAYTNHPSENGGTYGGKVLTKSGHDITNTIHHNGQRIIAVDPSVIPLGSTVEIEGYGRFVAIDTGGAIKGNRIDILVGSASEMNSIGKRGAKVRIIK</sequence>
<dbReference type="GO" id="GO:0019867">
    <property type="term" value="C:outer membrane"/>
    <property type="evidence" value="ECO:0007669"/>
    <property type="project" value="InterPro"/>
</dbReference>
<feature type="region of interest" description="Disordered" evidence="2">
    <location>
        <begin position="57"/>
        <end position="82"/>
    </location>
</feature>
<dbReference type="HOGENOM" id="CLU_1017992_0_0_9"/>